<evidence type="ECO:0000313" key="3">
    <source>
        <dbReference type="EMBL" id="EMZ37146.1"/>
    </source>
</evidence>
<evidence type="ECO:0000313" key="4">
    <source>
        <dbReference type="Proteomes" id="UP000012589"/>
    </source>
</evidence>
<dbReference type="PANTHER" id="PTHR43686:SF1">
    <property type="entry name" value="AMINOTRAN_5 DOMAIN-CONTAINING PROTEIN"/>
    <property type="match status" value="1"/>
</dbReference>
<dbReference type="eggNOG" id="COG0037">
    <property type="taxonomic scope" value="Bacteria"/>
</dbReference>
<keyword evidence="4" id="KW-1185">Reference proteome</keyword>
<dbReference type="PANTHER" id="PTHR43686">
    <property type="entry name" value="SULFURTRANSFERASE-RELATED"/>
    <property type="match status" value="1"/>
</dbReference>
<dbReference type="Gene3D" id="3.40.50.620">
    <property type="entry name" value="HUPs"/>
    <property type="match status" value="1"/>
</dbReference>
<evidence type="ECO:0000259" key="2">
    <source>
        <dbReference type="Pfam" id="PF01171"/>
    </source>
</evidence>
<feature type="domain" description="tRNA(Ile)-lysidine/2-thiocytidine synthase N-terminal" evidence="2">
    <location>
        <begin position="25"/>
        <end position="192"/>
    </location>
</feature>
<dbReference type="GO" id="GO:0016740">
    <property type="term" value="F:transferase activity"/>
    <property type="evidence" value="ECO:0007669"/>
    <property type="project" value="UniProtKB-KW"/>
</dbReference>
<dbReference type="CDD" id="cd24138">
    <property type="entry name" value="TtcA-like"/>
    <property type="match status" value="1"/>
</dbReference>
<sequence length="242" mass="27805">MKLQQLLSYVRKAADDYRLLEDQDKIAVGISGGKDSLALLCALKNLQRFYPKRFSLMAFTVHLGFEDFHPEPLKQYCESLGVPYKVIPTQIQEIVFRQTQSAGRCSLCARLRKGALNQAALQYGCNKVAYAHHRDDLIETMLLSLFFEGRFHSFSPKTYWERTGLTLIRPMLYVPEAELIGFQNKYRLPVIQNPCPLDGHTKRQDAKDLLRLLNTSYPGVKDRLFAAIRSASFDDWPIPEMK</sequence>
<dbReference type="OrthoDB" id="9801054at2"/>
<dbReference type="EMBL" id="AQFT01000014">
    <property type="protein sequence ID" value="EMZ37146.1"/>
    <property type="molecule type" value="Genomic_DNA"/>
</dbReference>
<proteinExistence type="predicted"/>
<dbReference type="InterPro" id="IPR035107">
    <property type="entry name" value="tRNA_thiolation_TtcA_Ctu1"/>
</dbReference>
<dbReference type="HOGENOM" id="CLU_026481_5_2_9"/>
<reference evidence="3 4" key="1">
    <citation type="journal article" date="2014" name="Genome Announc.">
        <title>Draft genome sequences of the altered schaedler flora, a defined bacterial community from gnotobiotic mice.</title>
        <authorList>
            <person name="Wannemuehler M.J."/>
            <person name="Overstreet A.M."/>
            <person name="Ward D.V."/>
            <person name="Phillips G.J."/>
        </authorList>
    </citation>
    <scope>NUCLEOTIDE SEQUENCE [LARGE SCALE GENOMIC DNA]</scope>
    <source>
        <strain evidence="3 4">ASF492</strain>
    </source>
</reference>
<organism evidence="3 4">
    <name type="scientific">Eubacterium plexicaudatum ASF492</name>
    <dbReference type="NCBI Taxonomy" id="1235802"/>
    <lineage>
        <taxon>Bacteria</taxon>
        <taxon>Bacillati</taxon>
        <taxon>Bacillota</taxon>
        <taxon>Clostridia</taxon>
        <taxon>Eubacteriales</taxon>
        <taxon>Eubacteriaceae</taxon>
        <taxon>Eubacterium</taxon>
    </lineage>
</organism>
<evidence type="ECO:0000256" key="1">
    <source>
        <dbReference type="ARBA" id="ARBA00022679"/>
    </source>
</evidence>
<dbReference type="InterPro" id="IPR011063">
    <property type="entry name" value="TilS/TtcA_N"/>
</dbReference>
<dbReference type="Pfam" id="PF01171">
    <property type="entry name" value="ATP_bind_3"/>
    <property type="match status" value="1"/>
</dbReference>
<dbReference type="Proteomes" id="UP000012589">
    <property type="component" value="Unassembled WGS sequence"/>
</dbReference>
<comment type="caution">
    <text evidence="3">The sequence shown here is derived from an EMBL/GenBank/DDBJ whole genome shotgun (WGS) entry which is preliminary data.</text>
</comment>
<dbReference type="GO" id="GO:0008033">
    <property type="term" value="P:tRNA processing"/>
    <property type="evidence" value="ECO:0007669"/>
    <property type="project" value="InterPro"/>
</dbReference>
<protein>
    <recommendedName>
        <fullName evidence="2">tRNA(Ile)-lysidine/2-thiocytidine synthase N-terminal domain-containing protein</fullName>
    </recommendedName>
</protein>
<dbReference type="InterPro" id="IPR014729">
    <property type="entry name" value="Rossmann-like_a/b/a_fold"/>
</dbReference>
<keyword evidence="1" id="KW-0808">Transferase</keyword>
<name>N2B9R6_9FIRM</name>
<dbReference type="SUPFAM" id="SSF52402">
    <property type="entry name" value="Adenine nucleotide alpha hydrolases-like"/>
    <property type="match status" value="1"/>
</dbReference>
<dbReference type="AlphaFoldDB" id="N2B9R6"/>
<dbReference type="PATRIC" id="fig|1235802.3.peg.513"/>
<dbReference type="PIRSF" id="PIRSF004976">
    <property type="entry name" value="ATPase_YdaO"/>
    <property type="match status" value="1"/>
</dbReference>
<accession>N2B9R6</accession>
<dbReference type="STRING" id="1235802.C823_00489"/>
<gene>
    <name evidence="3" type="ORF">C823_00489</name>
</gene>